<accession>A0A9P5P4I1</accession>
<comment type="caution">
    <text evidence="1">The sequence shown here is derived from an EMBL/GenBank/DDBJ whole genome shotgun (WGS) entry which is preliminary data.</text>
</comment>
<evidence type="ECO:0000313" key="2">
    <source>
        <dbReference type="Proteomes" id="UP000772434"/>
    </source>
</evidence>
<gene>
    <name evidence="1" type="ORF">BDP27DRAFT_1435485</name>
</gene>
<proteinExistence type="predicted"/>
<organism evidence="1 2">
    <name type="scientific">Rhodocollybia butyracea</name>
    <dbReference type="NCBI Taxonomy" id="206335"/>
    <lineage>
        <taxon>Eukaryota</taxon>
        <taxon>Fungi</taxon>
        <taxon>Dikarya</taxon>
        <taxon>Basidiomycota</taxon>
        <taxon>Agaricomycotina</taxon>
        <taxon>Agaricomycetes</taxon>
        <taxon>Agaricomycetidae</taxon>
        <taxon>Agaricales</taxon>
        <taxon>Marasmiineae</taxon>
        <taxon>Omphalotaceae</taxon>
        <taxon>Rhodocollybia</taxon>
    </lineage>
</organism>
<dbReference type="AlphaFoldDB" id="A0A9P5P4I1"/>
<dbReference type="Proteomes" id="UP000772434">
    <property type="component" value="Unassembled WGS sequence"/>
</dbReference>
<dbReference type="SUPFAM" id="SSF54001">
    <property type="entry name" value="Cysteine proteinases"/>
    <property type="match status" value="1"/>
</dbReference>
<dbReference type="OrthoDB" id="3063707at2759"/>
<dbReference type="InterPro" id="IPR038765">
    <property type="entry name" value="Papain-like_cys_pep_sf"/>
</dbReference>
<dbReference type="EMBL" id="JADNRY010000590">
    <property type="protein sequence ID" value="KAF9038251.1"/>
    <property type="molecule type" value="Genomic_DNA"/>
</dbReference>
<sequence length="257" mass="29323">MSEQKWSLALHWLIDPRGETETEYDLCSAVTDALASTLWTGPISMTQTESMDDVALVLGDNPLTGGVVNAMLELASRHLQHASPLSCLHMMITSTEFLYAIMNRHKTDSRYHVLLDKVQNLFTANGEDSHFTELLFVVHSPPIHWISCLIEFINGVVWFGDGFREPAPDVFVTELLKWLSEKFTTSFTVRDDLECREQNDRYSCPIIAINSIEHHVFGDELWVPESVENENILEIIRARDTFELFLCTFDIPSRSNT</sequence>
<reference evidence="1" key="1">
    <citation type="submission" date="2020-11" db="EMBL/GenBank/DDBJ databases">
        <authorList>
            <consortium name="DOE Joint Genome Institute"/>
            <person name="Ahrendt S."/>
            <person name="Riley R."/>
            <person name="Andreopoulos W."/>
            <person name="Labutti K."/>
            <person name="Pangilinan J."/>
            <person name="Ruiz-Duenas F.J."/>
            <person name="Barrasa J.M."/>
            <person name="Sanchez-Garcia M."/>
            <person name="Camarero S."/>
            <person name="Miyauchi S."/>
            <person name="Serrano A."/>
            <person name="Linde D."/>
            <person name="Babiker R."/>
            <person name="Drula E."/>
            <person name="Ayuso-Fernandez I."/>
            <person name="Pacheco R."/>
            <person name="Padilla G."/>
            <person name="Ferreira P."/>
            <person name="Barriuso J."/>
            <person name="Kellner H."/>
            <person name="Castanera R."/>
            <person name="Alfaro M."/>
            <person name="Ramirez L."/>
            <person name="Pisabarro A.G."/>
            <person name="Kuo A."/>
            <person name="Tritt A."/>
            <person name="Lipzen A."/>
            <person name="He G."/>
            <person name="Yan M."/>
            <person name="Ng V."/>
            <person name="Cullen D."/>
            <person name="Martin F."/>
            <person name="Rosso M.-N."/>
            <person name="Henrissat B."/>
            <person name="Hibbett D."/>
            <person name="Martinez A.T."/>
            <person name="Grigoriev I.V."/>
        </authorList>
    </citation>
    <scope>NUCLEOTIDE SEQUENCE</scope>
    <source>
        <strain evidence="1">AH 40177</strain>
    </source>
</reference>
<evidence type="ECO:0000313" key="1">
    <source>
        <dbReference type="EMBL" id="KAF9038251.1"/>
    </source>
</evidence>
<protein>
    <recommendedName>
        <fullName evidence="3">Ubiquitin-like protease family profile domain-containing protein</fullName>
    </recommendedName>
</protein>
<keyword evidence="2" id="KW-1185">Reference proteome</keyword>
<name>A0A9P5P4I1_9AGAR</name>
<evidence type="ECO:0008006" key="3">
    <source>
        <dbReference type="Google" id="ProtNLM"/>
    </source>
</evidence>
<dbReference type="Gene3D" id="3.40.395.10">
    <property type="entry name" value="Adenoviral Proteinase, Chain A"/>
    <property type="match status" value="1"/>
</dbReference>